<dbReference type="GeneID" id="9577269"/>
<dbReference type="EMBL" id="ACYE01000277">
    <property type="protein sequence ID" value="EFE39947.1"/>
    <property type="molecule type" value="Genomic_DNA"/>
</dbReference>
<protein>
    <submittedName>
        <fullName evidence="2">Uncharacterized protein</fullName>
    </submittedName>
</protein>
<reference evidence="3" key="1">
    <citation type="journal article" date="2011" name="Genome Biol.">
        <title>Comparative and functional genomics provide insights into the pathogenicity of dermatophytic fungi.</title>
        <authorList>
            <person name="Burmester A."/>
            <person name="Shelest E."/>
            <person name="Gloeckner G."/>
            <person name="Heddergott C."/>
            <person name="Schindler S."/>
            <person name="Staib P."/>
            <person name="Heidel A."/>
            <person name="Felder M."/>
            <person name="Petzold A."/>
            <person name="Szafranski K."/>
            <person name="Feuermann M."/>
            <person name="Pedruzzi I."/>
            <person name="Priebe S."/>
            <person name="Groth M."/>
            <person name="Winkler R."/>
            <person name="Li W."/>
            <person name="Kniemeyer O."/>
            <person name="Schroeckh V."/>
            <person name="Hertweck C."/>
            <person name="Hube B."/>
            <person name="White T.C."/>
            <person name="Platzer M."/>
            <person name="Guthke R."/>
            <person name="Heitman J."/>
            <person name="Woestemeyer J."/>
            <person name="Zipfel P.F."/>
            <person name="Monod M."/>
            <person name="Brakhage A.A."/>
        </authorList>
    </citation>
    <scope>NUCLEOTIDE SEQUENCE [LARGE SCALE GENOMIC DNA]</scope>
    <source>
        <strain evidence="3">HKI 0517</strain>
    </source>
</reference>
<evidence type="ECO:0000313" key="3">
    <source>
        <dbReference type="Proteomes" id="UP000008383"/>
    </source>
</evidence>
<dbReference type="RefSeq" id="XP_003020565.1">
    <property type="nucleotide sequence ID" value="XM_003020519.1"/>
</dbReference>
<sequence>MGVDGEKEEGEEEATEEEEKTMCYAKKTSYIEGRRLLPAVNISFSTAGWSSRGKAARGKMHITTAL</sequence>
<feature type="region of interest" description="Disordered" evidence="1">
    <location>
        <begin position="1"/>
        <end position="20"/>
    </location>
</feature>
<evidence type="ECO:0000256" key="1">
    <source>
        <dbReference type="SAM" id="MobiDB-lite"/>
    </source>
</evidence>
<evidence type="ECO:0000313" key="2">
    <source>
        <dbReference type="EMBL" id="EFE39947.1"/>
    </source>
</evidence>
<accession>D4DDX0</accession>
<comment type="caution">
    <text evidence="2">The sequence shown here is derived from an EMBL/GenBank/DDBJ whole genome shotgun (WGS) entry which is preliminary data.</text>
</comment>
<dbReference type="AlphaFoldDB" id="D4DDX0"/>
<proteinExistence type="predicted"/>
<feature type="compositionally biased region" description="Acidic residues" evidence="1">
    <location>
        <begin position="1"/>
        <end position="19"/>
    </location>
</feature>
<dbReference type="Proteomes" id="UP000008383">
    <property type="component" value="Unassembled WGS sequence"/>
</dbReference>
<name>D4DDX0_TRIVH</name>
<keyword evidence="3" id="KW-1185">Reference proteome</keyword>
<dbReference type="HOGENOM" id="CLU_2833011_0_0_1"/>
<organism evidence="2 3">
    <name type="scientific">Trichophyton verrucosum (strain HKI 0517)</name>
    <dbReference type="NCBI Taxonomy" id="663202"/>
    <lineage>
        <taxon>Eukaryota</taxon>
        <taxon>Fungi</taxon>
        <taxon>Dikarya</taxon>
        <taxon>Ascomycota</taxon>
        <taxon>Pezizomycotina</taxon>
        <taxon>Eurotiomycetes</taxon>
        <taxon>Eurotiomycetidae</taxon>
        <taxon>Onygenales</taxon>
        <taxon>Arthrodermataceae</taxon>
        <taxon>Trichophyton</taxon>
    </lineage>
</organism>
<gene>
    <name evidence="2" type="ORF">TRV_05334</name>
</gene>
<dbReference type="KEGG" id="tve:TRV_05334"/>